<keyword evidence="2" id="KW-1185">Reference proteome</keyword>
<protein>
    <submittedName>
        <fullName evidence="1">Chromodomain-helicase-DNA-binding protein 1-like</fullName>
    </submittedName>
</protein>
<proteinExistence type="predicted"/>
<sequence length="96" mass="10678">MCSLVIVDPTLEEEDLATGTVTIVTDEDGKLCSVHKPASVHLPRIGYATKGFNWYGTERLIRKYLARRGIPTFVYYFPRNKASTSSQVFALSAPNP</sequence>
<gene>
    <name evidence="1" type="primary">CHD1L_2</name>
    <name evidence="1" type="ORF">K3G42_029058</name>
</gene>
<comment type="caution">
    <text evidence="1">The sequence shown here is derived from an EMBL/GenBank/DDBJ whole genome shotgun (WGS) entry which is preliminary data.</text>
</comment>
<reference evidence="1" key="1">
    <citation type="submission" date="2021-08" db="EMBL/GenBank/DDBJ databases">
        <title>The first chromosome-level gecko genome reveals the dynamic sex chromosomes of Neotropical dwarf geckos (Sphaerodactylidae: Sphaerodactylus).</title>
        <authorList>
            <person name="Pinto B.J."/>
            <person name="Keating S.E."/>
            <person name="Gamble T."/>
        </authorList>
    </citation>
    <scope>NUCLEOTIDE SEQUENCE</scope>
    <source>
        <strain evidence="1">TG3544</strain>
    </source>
</reference>
<dbReference type="Proteomes" id="UP000827872">
    <property type="component" value="Linkage Group LG07"/>
</dbReference>
<evidence type="ECO:0000313" key="2">
    <source>
        <dbReference type="Proteomes" id="UP000827872"/>
    </source>
</evidence>
<dbReference type="EMBL" id="CM037620">
    <property type="protein sequence ID" value="KAH7995879.1"/>
    <property type="molecule type" value="Genomic_DNA"/>
</dbReference>
<evidence type="ECO:0000313" key="1">
    <source>
        <dbReference type="EMBL" id="KAH7995879.1"/>
    </source>
</evidence>
<organism evidence="1 2">
    <name type="scientific">Sphaerodactylus townsendi</name>
    <dbReference type="NCBI Taxonomy" id="933632"/>
    <lineage>
        <taxon>Eukaryota</taxon>
        <taxon>Metazoa</taxon>
        <taxon>Chordata</taxon>
        <taxon>Craniata</taxon>
        <taxon>Vertebrata</taxon>
        <taxon>Euteleostomi</taxon>
        <taxon>Lepidosauria</taxon>
        <taxon>Squamata</taxon>
        <taxon>Bifurcata</taxon>
        <taxon>Gekkota</taxon>
        <taxon>Sphaerodactylidae</taxon>
        <taxon>Sphaerodactylus</taxon>
    </lineage>
</organism>
<name>A0ACB8EUG1_9SAUR</name>
<accession>A0ACB8EUG1</accession>